<proteinExistence type="predicted"/>
<feature type="transmembrane region" description="Helical" evidence="1">
    <location>
        <begin position="88"/>
        <end position="107"/>
    </location>
</feature>
<evidence type="ECO:0000313" key="3">
    <source>
        <dbReference type="Proteomes" id="UP000036938"/>
    </source>
</evidence>
<gene>
    <name evidence="2" type="ORF">ATO11_03955</name>
</gene>
<dbReference type="Proteomes" id="UP000036938">
    <property type="component" value="Unassembled WGS sequence"/>
</dbReference>
<organism evidence="2 3">
    <name type="scientific">Pseudaestuariivita atlantica</name>
    <dbReference type="NCBI Taxonomy" id="1317121"/>
    <lineage>
        <taxon>Bacteria</taxon>
        <taxon>Pseudomonadati</taxon>
        <taxon>Pseudomonadota</taxon>
        <taxon>Alphaproteobacteria</taxon>
        <taxon>Rhodobacterales</taxon>
        <taxon>Paracoccaceae</taxon>
        <taxon>Pseudaestuariivita</taxon>
    </lineage>
</organism>
<dbReference type="STRING" id="1317121.ATO11_03955"/>
<feature type="transmembrane region" description="Helical" evidence="1">
    <location>
        <begin position="60"/>
        <end position="81"/>
    </location>
</feature>
<keyword evidence="3" id="KW-1185">Reference proteome</keyword>
<feature type="transmembrane region" description="Helical" evidence="1">
    <location>
        <begin position="127"/>
        <end position="148"/>
    </location>
</feature>
<protein>
    <submittedName>
        <fullName evidence="2">Uncharacterized protein</fullName>
    </submittedName>
</protein>
<sequence length="158" mass="16728">MTLSTVIPDWRPTSVNPDAHRRVATVLGLAILLTTAAELFYLVVWGMVLFPDGSLPGKLAWTLTCGLAMGSVMGAMTLILAEPRQSRAAAFWIAAGTVALVGSYCAWLCSRIDARFDYFGGPEHGALFVASGVIPAVIGGLLYAWLLYGRSGPPSNPS</sequence>
<accession>A0A0L1JS46</accession>
<evidence type="ECO:0000313" key="2">
    <source>
        <dbReference type="EMBL" id="KNG94570.1"/>
    </source>
</evidence>
<reference evidence="2 3" key="1">
    <citation type="journal article" date="2015" name="Int. J. Syst. Evol. Microbiol.">
        <title>Aestuariivita atlantica sp. nov., isolated from deep sea sediment of the Atlantic Ocean.</title>
        <authorList>
            <person name="Li G."/>
            <person name="Lai Q."/>
            <person name="Du Y."/>
            <person name="Liu X."/>
            <person name="Sun F."/>
            <person name="Shao Z."/>
        </authorList>
    </citation>
    <scope>NUCLEOTIDE SEQUENCE [LARGE SCALE GENOMIC DNA]</scope>
    <source>
        <strain evidence="2 3">22II-S11-z3</strain>
    </source>
</reference>
<keyword evidence="1" id="KW-0812">Transmembrane</keyword>
<comment type="caution">
    <text evidence="2">The sequence shown here is derived from an EMBL/GenBank/DDBJ whole genome shotgun (WGS) entry which is preliminary data.</text>
</comment>
<dbReference type="AlphaFoldDB" id="A0A0L1JS46"/>
<dbReference type="OrthoDB" id="7862263at2"/>
<keyword evidence="1" id="KW-1133">Transmembrane helix</keyword>
<feature type="transmembrane region" description="Helical" evidence="1">
    <location>
        <begin position="26"/>
        <end position="48"/>
    </location>
</feature>
<dbReference type="RefSeq" id="WP_050529542.1">
    <property type="nucleotide sequence ID" value="NZ_AQQZ01000002.1"/>
</dbReference>
<name>A0A0L1JS46_9RHOB</name>
<evidence type="ECO:0000256" key="1">
    <source>
        <dbReference type="SAM" id="Phobius"/>
    </source>
</evidence>
<dbReference type="EMBL" id="AQQZ01000002">
    <property type="protein sequence ID" value="KNG94570.1"/>
    <property type="molecule type" value="Genomic_DNA"/>
</dbReference>
<keyword evidence="1" id="KW-0472">Membrane</keyword>